<dbReference type="PANTHER" id="PTHR43289">
    <property type="entry name" value="MITOGEN-ACTIVATED PROTEIN KINASE KINASE KINASE 20-RELATED"/>
    <property type="match status" value="1"/>
</dbReference>
<reference evidence="6 7" key="1">
    <citation type="submission" date="2014-02" db="EMBL/GenBank/DDBJ databases">
        <title>The small core and large imbalanced accessory genome model reveals a collaborative survival strategy of Sorangium cellulosum strains in nature.</title>
        <authorList>
            <person name="Han K."/>
            <person name="Peng R."/>
            <person name="Blom J."/>
            <person name="Li Y.-Z."/>
        </authorList>
    </citation>
    <scope>NUCLEOTIDE SEQUENCE [LARGE SCALE GENOMIC DNA]</scope>
    <source>
        <strain evidence="6 7">So0007-03</strain>
    </source>
</reference>
<evidence type="ECO:0000256" key="3">
    <source>
        <dbReference type="ARBA" id="ARBA00022777"/>
    </source>
</evidence>
<keyword evidence="4" id="KW-0067">ATP-binding</keyword>
<keyword evidence="2" id="KW-0547">Nucleotide-binding</keyword>
<dbReference type="PROSITE" id="PS50011">
    <property type="entry name" value="PROTEIN_KINASE_DOM"/>
    <property type="match status" value="1"/>
</dbReference>
<evidence type="ECO:0000259" key="5">
    <source>
        <dbReference type="PROSITE" id="PS50011"/>
    </source>
</evidence>
<dbReference type="InterPro" id="IPR011009">
    <property type="entry name" value="Kinase-like_dom_sf"/>
</dbReference>
<name>A0A150TMN1_SORCE</name>
<dbReference type="SMART" id="SM00220">
    <property type="entry name" value="S_TKc"/>
    <property type="match status" value="1"/>
</dbReference>
<dbReference type="Pfam" id="PF00069">
    <property type="entry name" value="Pkinase"/>
    <property type="match status" value="1"/>
</dbReference>
<dbReference type="AlphaFoldDB" id="A0A150TMN1"/>
<protein>
    <recommendedName>
        <fullName evidence="5">Protein kinase domain-containing protein</fullName>
    </recommendedName>
</protein>
<feature type="domain" description="Protein kinase" evidence="5">
    <location>
        <begin position="33"/>
        <end position="346"/>
    </location>
</feature>
<evidence type="ECO:0000256" key="4">
    <source>
        <dbReference type="ARBA" id="ARBA00022840"/>
    </source>
</evidence>
<gene>
    <name evidence="6" type="ORF">BE21_37680</name>
</gene>
<evidence type="ECO:0000313" key="7">
    <source>
        <dbReference type="Proteomes" id="UP000075502"/>
    </source>
</evidence>
<accession>A0A150TMN1</accession>
<dbReference type="Gene3D" id="1.10.510.10">
    <property type="entry name" value="Transferase(Phosphotransferase) domain 1"/>
    <property type="match status" value="1"/>
</dbReference>
<evidence type="ECO:0000256" key="1">
    <source>
        <dbReference type="ARBA" id="ARBA00022679"/>
    </source>
</evidence>
<organism evidence="6 7">
    <name type="scientific">Sorangium cellulosum</name>
    <name type="common">Polyangium cellulosum</name>
    <dbReference type="NCBI Taxonomy" id="56"/>
    <lineage>
        <taxon>Bacteria</taxon>
        <taxon>Pseudomonadati</taxon>
        <taxon>Myxococcota</taxon>
        <taxon>Polyangia</taxon>
        <taxon>Polyangiales</taxon>
        <taxon>Polyangiaceae</taxon>
        <taxon>Sorangium</taxon>
    </lineage>
</organism>
<keyword evidence="3" id="KW-0418">Kinase</keyword>
<dbReference type="SUPFAM" id="SSF56112">
    <property type="entry name" value="Protein kinase-like (PK-like)"/>
    <property type="match status" value="1"/>
</dbReference>
<evidence type="ECO:0000313" key="6">
    <source>
        <dbReference type="EMBL" id="KYG05934.1"/>
    </source>
</evidence>
<keyword evidence="1" id="KW-0808">Transferase</keyword>
<comment type="caution">
    <text evidence="6">The sequence shown here is derived from an EMBL/GenBank/DDBJ whole genome shotgun (WGS) entry which is preliminary data.</text>
</comment>
<dbReference type="PANTHER" id="PTHR43289:SF6">
    <property type="entry name" value="SERINE_THREONINE-PROTEIN KINASE NEKL-3"/>
    <property type="match status" value="1"/>
</dbReference>
<evidence type="ECO:0000256" key="2">
    <source>
        <dbReference type="ARBA" id="ARBA00022741"/>
    </source>
</evidence>
<dbReference type="EMBL" id="JEME01001848">
    <property type="protein sequence ID" value="KYG05934.1"/>
    <property type="molecule type" value="Genomic_DNA"/>
</dbReference>
<dbReference type="Proteomes" id="UP000075502">
    <property type="component" value="Unassembled WGS sequence"/>
</dbReference>
<dbReference type="GO" id="GO:0004674">
    <property type="term" value="F:protein serine/threonine kinase activity"/>
    <property type="evidence" value="ECO:0007669"/>
    <property type="project" value="TreeGrafter"/>
</dbReference>
<sequence>MVVHVLTIPSDEEALGGLQGATIPSDLSPSIGYRIVSRAGAGTMFVSYYAVRTAPEGETPVVVKILRPSLFRQMGPSAAVIVKKEAVSLGRLNEQVPPTPFVVRLIDTGTFAVRRGTKTLDLPWITIEYVHGGVQGVTLRQRVQGTIQATGHAFDPARATRAIECISSGLSAVHDVGVVHRQLTPESILCCGSGDEELFKISDFGMARPRGIRETIMAGVVSNTGVAPPEMLSADPSTIGPWTDIFNLASVIFFLLTGEQYIVAESQAQALMAAMARTRRSILETRWLHPALRGNDQACKSIDFALRWASAGEAQERLQEAVAVAAMLSPYLRPASPVSALEQRIVASAGEQRTRAHDEMAPMTIPATHVKAPAQLKGELGQTLLSPRQPKAAAAPAAAPAAVDRAVDRPSPDRAIEAELISAPPRLSREAPPPRPSFIVERWTWSVLHHPSLDSVIRSVAWDGYGRCLAAATGGLLFWNGTSWSEASSGGLPSPQGVRFVHRIGPGRWLLGGDGSTLAVYTTGGVTGVFQLPGEPQSHVALSGDLEDMGILVSTTPNDPRPLLHAFIAKRWLRPMPAEGVALLAAVARVEDERWLLVGRSTAGEGLVALYAPLDWHMERLPAPPARAFVACAGRPDLGVGIAVGADGSVVWRYGQSVFTEHIEPRRALSAASIDAEGRAWAGSAGRIWVRRGGIPPMAGTWECVWENDAWVGPVVSLFVDSEVVVAITADGGIIEGRVTG</sequence>
<dbReference type="GO" id="GO:0005524">
    <property type="term" value="F:ATP binding"/>
    <property type="evidence" value="ECO:0007669"/>
    <property type="project" value="UniProtKB-KW"/>
</dbReference>
<dbReference type="InterPro" id="IPR000719">
    <property type="entry name" value="Prot_kinase_dom"/>
</dbReference>
<proteinExistence type="predicted"/>